<dbReference type="InterPro" id="IPR029787">
    <property type="entry name" value="Nucleotide_cyclase"/>
</dbReference>
<dbReference type="GO" id="GO:0006171">
    <property type="term" value="P:cAMP biosynthetic process"/>
    <property type="evidence" value="ECO:0007669"/>
    <property type="project" value="TreeGrafter"/>
</dbReference>
<keyword evidence="1" id="KW-0472">Membrane</keyword>
<feature type="domain" description="Guanylate cyclase" evidence="2">
    <location>
        <begin position="15"/>
        <end position="130"/>
    </location>
</feature>
<keyword evidence="1" id="KW-1133">Transmembrane helix</keyword>
<dbReference type="Proteomes" id="UP000564836">
    <property type="component" value="Chromosome"/>
</dbReference>
<feature type="transmembrane region" description="Helical" evidence="1">
    <location>
        <begin position="256"/>
        <end position="277"/>
    </location>
</feature>
<organism evidence="3 4">
    <name type="scientific">Bradyrhizobium barranii subsp. barranii</name>
    <dbReference type="NCBI Taxonomy" id="2823807"/>
    <lineage>
        <taxon>Bacteria</taxon>
        <taxon>Pseudomonadati</taxon>
        <taxon>Pseudomonadota</taxon>
        <taxon>Alphaproteobacteria</taxon>
        <taxon>Hyphomicrobiales</taxon>
        <taxon>Nitrobacteraceae</taxon>
        <taxon>Bradyrhizobium</taxon>
        <taxon>Bradyrhizobium barranii</taxon>
    </lineage>
</organism>
<evidence type="ECO:0000313" key="3">
    <source>
        <dbReference type="EMBL" id="UGX90718.1"/>
    </source>
</evidence>
<dbReference type="PANTHER" id="PTHR43081:SF19">
    <property type="entry name" value="PH-SENSITIVE ADENYLATE CYCLASE RV1264"/>
    <property type="match status" value="1"/>
</dbReference>
<dbReference type="Gene3D" id="1.25.40.10">
    <property type="entry name" value="Tetratricopeptide repeat domain"/>
    <property type="match status" value="1"/>
</dbReference>
<reference evidence="3 4" key="2">
    <citation type="journal article" date="2022" name="Int. J. Syst. Evol. Microbiol.">
        <title>Strains of Bradyrhizobium barranii sp. nov. associated with legumes native to Canada are symbionts of soybeans and belong to different subspecies (subsp. barranii subsp. nov. and subsp. apii subsp. nov.) and symbiovars (sv. glycinearum and sv. septentrionale).</title>
        <authorList>
            <person name="Bromfield E.S.P."/>
            <person name="Cloutier S."/>
            <person name="Wasai-Hara S."/>
            <person name="Minamisawa K."/>
        </authorList>
    </citation>
    <scope>NUCLEOTIDE SEQUENCE [LARGE SCALE GENOMIC DNA]</scope>
    <source>
        <strain evidence="3 4">323S2</strain>
    </source>
</reference>
<dbReference type="SUPFAM" id="SSF48452">
    <property type="entry name" value="TPR-like"/>
    <property type="match status" value="1"/>
</dbReference>
<dbReference type="SUPFAM" id="SSF55073">
    <property type="entry name" value="Nucleotide cyclase"/>
    <property type="match status" value="1"/>
</dbReference>
<name>A0A9X9YIG3_9BRAD</name>
<gene>
    <name evidence="3" type="ORF">G6321_00033450</name>
</gene>
<dbReference type="PANTHER" id="PTHR43081">
    <property type="entry name" value="ADENYLATE CYCLASE, TERMINAL-DIFFERENTIATION SPECIFIC-RELATED"/>
    <property type="match status" value="1"/>
</dbReference>
<dbReference type="InterPro" id="IPR050697">
    <property type="entry name" value="Adenylyl/Guanylyl_Cyclase_3/4"/>
</dbReference>
<evidence type="ECO:0000259" key="2">
    <source>
        <dbReference type="PROSITE" id="PS50125"/>
    </source>
</evidence>
<dbReference type="EMBL" id="CP088280">
    <property type="protein sequence ID" value="UGX90718.1"/>
    <property type="molecule type" value="Genomic_DNA"/>
</dbReference>
<dbReference type="PROSITE" id="PS50125">
    <property type="entry name" value="GUANYLATE_CYCLASE_2"/>
    <property type="match status" value="1"/>
</dbReference>
<accession>A0A9X9YIG3</accession>
<dbReference type="CDD" id="cd07302">
    <property type="entry name" value="CHD"/>
    <property type="match status" value="1"/>
</dbReference>
<dbReference type="Pfam" id="PF00211">
    <property type="entry name" value="Guanylate_cyc"/>
    <property type="match status" value="1"/>
</dbReference>
<keyword evidence="1" id="KW-0812">Transmembrane</keyword>
<sequence>MTQERPVRVERRLAAILAADVVGYSRLMHRDEEDTHARLTSLLTEAVHPAIAEHRGRIVKNTGDGFLAEFPSAVEAVRGAVQFQTRIKEMTIDELGDTRIALRVGINIGDVIVEPHDIFGDGVNIAARLEGIAEPGGICIASSAYDQIRGKVGVQFADLGEQNLKNIACPIRSYAVVWETPSQATRASTASASPTILGHGSEPVSHVRQRKYPFGPFRVVRNHEETGLIGHSAVKETAARRAMHLLANIKSGPNTVLGVMFLLAAVGALAVGSIGYWTTWKPARTELVHASTALRTSTGSAIKPTHSQGPIVLILPLINNTGDPRYDAVASILTEHIGASIGKFSSLRVIERSLAEPMTTTEYGQLARKTNAQYVIGGSLRGSAKGMTISIQLSDALAASSVWSRNFEVSSEIISSTSLQDELAGQAATLIAAYPGAIATAEYKRVQAKPTGELSSYECIIQGVLAGTVGTPAAVIRARECLDRVTREESANATAWAVLAGVMLNQRSFGFGLPQDEARSIDKRLYLNEAILKASLRAAELAPDDSFVRFRLAIGYFANCQTDLLQYEAERAIALNPYDAYAIGSLGLSLAFSGHWDAGAAMAEKALGLMGASAPSLWWYAPAKRHWSRGEYQEAYETFRRGYVEGLWLSHLNMAYALASLDRLDEAKAHVTKLLKLEPEFSIREANSFFQTYCLEPSFREKMASALRKAGLPEE</sequence>
<proteinExistence type="predicted"/>
<dbReference type="AlphaFoldDB" id="A0A9X9YIG3"/>
<dbReference type="RefSeq" id="WP_224517097.1">
    <property type="nucleotide sequence ID" value="NZ_CP088280.1"/>
</dbReference>
<dbReference type="InterPro" id="IPR001054">
    <property type="entry name" value="A/G_cyclase"/>
</dbReference>
<evidence type="ECO:0000313" key="4">
    <source>
        <dbReference type="Proteomes" id="UP000564836"/>
    </source>
</evidence>
<evidence type="ECO:0000256" key="1">
    <source>
        <dbReference type="SAM" id="Phobius"/>
    </source>
</evidence>
<dbReference type="Gene3D" id="3.30.70.1230">
    <property type="entry name" value="Nucleotide cyclase"/>
    <property type="match status" value="1"/>
</dbReference>
<dbReference type="InterPro" id="IPR011990">
    <property type="entry name" value="TPR-like_helical_dom_sf"/>
</dbReference>
<protein>
    <submittedName>
        <fullName evidence="3">Adenylate/guanylate cyclase domain-containing protein</fullName>
    </submittedName>
</protein>
<dbReference type="GO" id="GO:0035556">
    <property type="term" value="P:intracellular signal transduction"/>
    <property type="evidence" value="ECO:0007669"/>
    <property type="project" value="InterPro"/>
</dbReference>
<dbReference type="GO" id="GO:0004016">
    <property type="term" value="F:adenylate cyclase activity"/>
    <property type="evidence" value="ECO:0007669"/>
    <property type="project" value="UniProtKB-ARBA"/>
</dbReference>
<reference evidence="3 4" key="1">
    <citation type="journal article" date="2017" name="Syst. Appl. Microbiol.">
        <title>Soybeans inoculated with root zone soils of Canadian native legumes harbour diverse and novel Bradyrhizobium spp. that possess agricultural potential.</title>
        <authorList>
            <person name="Bromfield E.S.P."/>
            <person name="Cloutier S."/>
            <person name="Tambong J.T."/>
            <person name="Tran Thi T.V."/>
        </authorList>
    </citation>
    <scope>NUCLEOTIDE SEQUENCE [LARGE SCALE GENOMIC DNA]</scope>
    <source>
        <strain evidence="3 4">323S2</strain>
    </source>
</reference>